<dbReference type="EMBL" id="CP133721">
    <property type="protein sequence ID" value="WMW77210.1"/>
    <property type="molecule type" value="Genomic_DNA"/>
</dbReference>
<dbReference type="InterPro" id="IPR055087">
    <property type="entry name" value="GldL-like_N"/>
</dbReference>
<evidence type="ECO:0000313" key="4">
    <source>
        <dbReference type="Proteomes" id="UP001180481"/>
    </source>
</evidence>
<protein>
    <recommendedName>
        <fullName evidence="2">Gliding motility protein GldL-like N-terminal domain-containing protein</fullName>
    </recommendedName>
</protein>
<feature type="transmembrane region" description="Helical" evidence="1">
    <location>
        <begin position="7"/>
        <end position="30"/>
    </location>
</feature>
<sequence length="60" mass="6450">MNKFTKTALTIIAVASVLILVGAFFKIMHWTGGETILAISLLTELLAGGALLIHLIRTKN</sequence>
<feature type="domain" description="Gliding motility protein GldL-like N-terminal" evidence="2">
    <location>
        <begin position="14"/>
        <end position="45"/>
    </location>
</feature>
<keyword evidence="1" id="KW-0472">Membrane</keyword>
<dbReference type="Pfam" id="PF22827">
    <property type="entry name" value="GldL_N"/>
    <property type="match status" value="1"/>
</dbReference>
<dbReference type="RefSeq" id="WP_309531591.1">
    <property type="nucleotide sequence ID" value="NZ_CP133721.1"/>
</dbReference>
<gene>
    <name evidence="3" type="ORF">RF683_06835</name>
</gene>
<feature type="transmembrane region" description="Helical" evidence="1">
    <location>
        <begin position="36"/>
        <end position="56"/>
    </location>
</feature>
<proteinExistence type="predicted"/>
<reference evidence="3" key="1">
    <citation type="submission" date="2023-09" db="EMBL/GenBank/DDBJ databases">
        <title>Flavobacterium sp. 20NA77.7 isolated from freshwater.</title>
        <authorList>
            <person name="Le V."/>
            <person name="Ko S.-R."/>
            <person name="Ahn C.-Y."/>
            <person name="Oh H.-M."/>
        </authorList>
    </citation>
    <scope>NUCLEOTIDE SEQUENCE</scope>
    <source>
        <strain evidence="3">20NA77.7</strain>
    </source>
</reference>
<accession>A0ABY9R7H8</accession>
<evidence type="ECO:0000256" key="1">
    <source>
        <dbReference type="SAM" id="Phobius"/>
    </source>
</evidence>
<dbReference type="Proteomes" id="UP001180481">
    <property type="component" value="Chromosome"/>
</dbReference>
<keyword evidence="1" id="KW-1133">Transmembrane helix</keyword>
<evidence type="ECO:0000259" key="2">
    <source>
        <dbReference type="Pfam" id="PF22827"/>
    </source>
</evidence>
<keyword evidence="4" id="KW-1185">Reference proteome</keyword>
<keyword evidence="1" id="KW-0812">Transmembrane</keyword>
<evidence type="ECO:0000313" key="3">
    <source>
        <dbReference type="EMBL" id="WMW77210.1"/>
    </source>
</evidence>
<organism evidence="3 4">
    <name type="scientific">Flavobacterium nakdongensis</name>
    <dbReference type="NCBI Taxonomy" id="3073563"/>
    <lineage>
        <taxon>Bacteria</taxon>
        <taxon>Pseudomonadati</taxon>
        <taxon>Bacteroidota</taxon>
        <taxon>Flavobacteriia</taxon>
        <taxon>Flavobacteriales</taxon>
        <taxon>Flavobacteriaceae</taxon>
        <taxon>Flavobacterium</taxon>
    </lineage>
</organism>
<name>A0ABY9R7H8_9FLAO</name>